<dbReference type="InterPro" id="IPR003115">
    <property type="entry name" value="ParB_N"/>
</dbReference>
<keyword evidence="2" id="KW-0238">DNA-binding</keyword>
<dbReference type="OrthoDB" id="5719994at2"/>
<dbReference type="AlphaFoldDB" id="A0A0T9RMA1"/>
<dbReference type="EMBL" id="CQAZ01000112">
    <property type="protein sequence ID" value="CNI71239.1"/>
    <property type="molecule type" value="Genomic_DNA"/>
</dbReference>
<feature type="domain" description="ParB-like N-terminal" evidence="3">
    <location>
        <begin position="51"/>
        <end position="138"/>
    </location>
</feature>
<dbReference type="STRING" id="1288385.ERS137968_04649"/>
<dbReference type="Proteomes" id="UP000044625">
    <property type="component" value="Unassembled WGS sequence"/>
</dbReference>
<dbReference type="InterPro" id="IPR014884">
    <property type="entry name" value="ParB_fam_C"/>
</dbReference>
<reference evidence="7" key="2">
    <citation type="submission" date="2015-03" db="EMBL/GenBank/DDBJ databases">
        <authorList>
            <consortium name="Pathogen Informatics"/>
        </authorList>
    </citation>
    <scope>NUCLEOTIDE SEQUENCE [LARGE SCALE GENOMIC DNA]</scope>
    <source>
        <strain evidence="7">A125KOH2</strain>
    </source>
</reference>
<evidence type="ECO:0000313" key="4">
    <source>
        <dbReference type="EMBL" id="CNI71239.1"/>
    </source>
</evidence>
<dbReference type="NCBIfam" id="TIGR00180">
    <property type="entry name" value="parB_part"/>
    <property type="match status" value="1"/>
</dbReference>
<dbReference type="RefSeq" id="WP_049615459.1">
    <property type="nucleotide sequence ID" value="NZ_CAWMMU010000056.1"/>
</dbReference>
<dbReference type="GO" id="GO:0003677">
    <property type="term" value="F:DNA binding"/>
    <property type="evidence" value="ECO:0007669"/>
    <property type="project" value="UniProtKB-KW"/>
</dbReference>
<organism evidence="4 7">
    <name type="scientific">Yersinia pekkanenii</name>
    <dbReference type="NCBI Taxonomy" id="1288385"/>
    <lineage>
        <taxon>Bacteria</taxon>
        <taxon>Pseudomonadati</taxon>
        <taxon>Pseudomonadota</taxon>
        <taxon>Gammaproteobacteria</taxon>
        <taxon>Enterobacterales</taxon>
        <taxon>Yersiniaceae</taxon>
        <taxon>Yersinia</taxon>
    </lineage>
</organism>
<evidence type="ECO:0000313" key="7">
    <source>
        <dbReference type="Proteomes" id="UP000045840"/>
    </source>
</evidence>
<name>A0A0T9RMA1_9GAMM</name>
<evidence type="ECO:0000313" key="5">
    <source>
        <dbReference type="EMBL" id="CRY69497.1"/>
    </source>
</evidence>
<dbReference type="EMBL" id="CWJL01000056">
    <property type="protein sequence ID" value="CRY69497.1"/>
    <property type="molecule type" value="Genomic_DNA"/>
</dbReference>
<dbReference type="InterPro" id="IPR004437">
    <property type="entry name" value="ParB/RepB/Spo0J"/>
</dbReference>
<dbReference type="CDD" id="cd16394">
    <property type="entry name" value="sopB_N"/>
    <property type="match status" value="1"/>
</dbReference>
<dbReference type="PANTHER" id="PTHR38973">
    <property type="entry name" value="PLASMID PARTITIONING CONTROL PROTEIN-RELATED"/>
    <property type="match status" value="1"/>
</dbReference>
<keyword evidence="6" id="KW-1185">Reference proteome</keyword>
<sequence>MKNIVSRGRVLGNSSSEFARMLEGGDSSKTFTLKSGKQAKFVHTIVLSGEIESRTFVDSTVNGRDQTMLTPESVSDISRTINLQQFFPAIGREVNGKIEVLDGTRRRAACIFNQVKYEILVTKDEIDLADAQQLAKDIQTAREHSLRELGKRFKVMYDKGMTKEEIAQVENISPAKVTRAFQAASVPDEMISVFPIINDISLSDYQFLLHIVEDANKKRVSVEELMVNVRRCIHKDPDNPVTDKVKILSIFRAESKELKDAPLKSVETEKLRDFSDRNQFARKKTDTKKRLVVYEFSRMPAEVQLEIDDAIKRIVERMSYQG</sequence>
<accession>A0A0T9RMA1</accession>
<reference evidence="4" key="3">
    <citation type="submission" date="2015-03" db="EMBL/GenBank/DDBJ databases">
        <authorList>
            <person name="Murphy D."/>
        </authorList>
    </citation>
    <scope>NUCLEOTIDE SEQUENCE [LARGE SCALE GENOMIC DNA]</scope>
    <source>
        <strain evidence="4">A125KOH2</strain>
    </source>
</reference>
<dbReference type="Proteomes" id="UP000045840">
    <property type="component" value="Unassembled WGS sequence"/>
</dbReference>
<proteinExistence type="inferred from homology"/>
<dbReference type="SUPFAM" id="SSF109709">
    <property type="entry name" value="KorB DNA-binding domain-like"/>
    <property type="match status" value="1"/>
</dbReference>
<reference evidence="5 6" key="1">
    <citation type="submission" date="2015-03" db="EMBL/GenBank/DDBJ databases">
        <authorList>
            <consortium name="Pathogen Informatics"/>
            <person name="Murphy D."/>
        </authorList>
    </citation>
    <scope>NUCLEOTIDE SEQUENCE [LARGE SCALE GENOMIC DNA]</scope>
    <source>
        <strain evidence="5">Type strain: CIP110230</strain>
        <strain evidence="6">type strain: CIP110230</strain>
    </source>
</reference>
<evidence type="ECO:0000259" key="3">
    <source>
        <dbReference type="SMART" id="SM00470"/>
    </source>
</evidence>
<dbReference type="Gene3D" id="1.10.10.2830">
    <property type="match status" value="1"/>
</dbReference>
<comment type="similarity">
    <text evidence="1">Belongs to the ParB family.</text>
</comment>
<evidence type="ECO:0000256" key="1">
    <source>
        <dbReference type="ARBA" id="ARBA00006295"/>
    </source>
</evidence>
<dbReference type="Pfam" id="PF08775">
    <property type="entry name" value="ParB"/>
    <property type="match status" value="1"/>
</dbReference>
<protein>
    <submittedName>
        <fullName evidence="4">Partitioning protein B</fullName>
    </submittedName>
</protein>
<gene>
    <name evidence="4" type="primary">sopB</name>
    <name evidence="4" type="ORF">ERS008529_04730</name>
    <name evidence="5" type="ORF">ERS137968_04649</name>
</gene>
<evidence type="ECO:0000256" key="2">
    <source>
        <dbReference type="ARBA" id="ARBA00023125"/>
    </source>
</evidence>
<dbReference type="PANTHER" id="PTHR38973:SF1">
    <property type="entry name" value="PLASMID PARTITION PROTEIN B"/>
    <property type="match status" value="1"/>
</dbReference>
<evidence type="ECO:0000313" key="6">
    <source>
        <dbReference type="Proteomes" id="UP000044625"/>
    </source>
</evidence>
<dbReference type="SMART" id="SM00470">
    <property type="entry name" value="ParB"/>
    <property type="match status" value="1"/>
</dbReference>